<evidence type="ECO:0000313" key="2">
    <source>
        <dbReference type="WBParaSite" id="L893_g15220.t1"/>
    </source>
</evidence>
<dbReference type="AlphaFoldDB" id="A0A1I7YDM1"/>
<protein>
    <submittedName>
        <fullName evidence="2">CNH domain-containing protein</fullName>
    </submittedName>
</protein>
<dbReference type="Proteomes" id="UP000095287">
    <property type="component" value="Unplaced"/>
</dbReference>
<dbReference type="WBParaSite" id="L893_g15220.t1">
    <property type="protein sequence ID" value="L893_g15220.t1"/>
    <property type="gene ID" value="L893_g15220"/>
</dbReference>
<organism evidence="1 2">
    <name type="scientific">Steinernema glaseri</name>
    <dbReference type="NCBI Taxonomy" id="37863"/>
    <lineage>
        <taxon>Eukaryota</taxon>
        <taxon>Metazoa</taxon>
        <taxon>Ecdysozoa</taxon>
        <taxon>Nematoda</taxon>
        <taxon>Chromadorea</taxon>
        <taxon>Rhabditida</taxon>
        <taxon>Tylenchina</taxon>
        <taxon>Panagrolaimomorpha</taxon>
        <taxon>Strongyloidoidea</taxon>
        <taxon>Steinernematidae</taxon>
        <taxon>Steinernema</taxon>
    </lineage>
</organism>
<proteinExistence type="predicted"/>
<reference evidence="2" key="1">
    <citation type="submission" date="2016-11" db="UniProtKB">
        <authorList>
            <consortium name="WormBaseParasite"/>
        </authorList>
    </citation>
    <scope>IDENTIFICATION</scope>
</reference>
<accession>A0A1I7YDM1</accession>
<sequence>MQPFTAIVSDYEPDGVRRRTNYFTLVCARDELITMIVYEEDLDEFQDLLGDTVTVRDFAIKGPKQEHDPLMLEYTRHSGVTTHADSPPLSDVTPYLKNNHICTSILRLKDFDFYRYAGKECLEVYCTDANKREVIFTAYNYDGWQPASYHSDKLQQLKAKGCIIQISDYSILPLPSEVDLRMKGDTVIRRCTPIDML</sequence>
<name>A0A1I7YDM1_9BILA</name>
<evidence type="ECO:0000313" key="1">
    <source>
        <dbReference type="Proteomes" id="UP000095287"/>
    </source>
</evidence>
<keyword evidence="1" id="KW-1185">Reference proteome</keyword>